<gene>
    <name evidence="1" type="ORF">CISG_10025</name>
</gene>
<reference evidence="2" key="1">
    <citation type="journal article" date="2010" name="Genome Res.">
        <title>Population genomic sequencing of Coccidioides fungi reveals recent hybridization and transposon control.</title>
        <authorList>
            <person name="Neafsey D.E."/>
            <person name="Barker B.M."/>
            <person name="Sharpton T.J."/>
            <person name="Stajich J.E."/>
            <person name="Park D.J."/>
            <person name="Whiston E."/>
            <person name="Hung C.-Y."/>
            <person name="McMahan C."/>
            <person name="White J."/>
            <person name="Sykes S."/>
            <person name="Heiman D."/>
            <person name="Young S."/>
            <person name="Zeng Q."/>
            <person name="Abouelleil A."/>
            <person name="Aftuck L."/>
            <person name="Bessette D."/>
            <person name="Brown A."/>
            <person name="FitzGerald M."/>
            <person name="Lui A."/>
            <person name="Macdonald J.P."/>
            <person name="Priest M."/>
            <person name="Orbach M.J."/>
            <person name="Galgiani J.N."/>
            <person name="Kirkland T.N."/>
            <person name="Cole G.T."/>
            <person name="Birren B.W."/>
            <person name="Henn M.R."/>
            <person name="Taylor J.W."/>
            <person name="Rounsley S.D."/>
        </authorList>
    </citation>
    <scope>NUCLEOTIDE SEQUENCE [LARGE SCALE GENOMIC DNA]</scope>
    <source>
        <strain evidence="2">RMSCC 3703</strain>
    </source>
</reference>
<evidence type="ECO:0000313" key="1">
    <source>
        <dbReference type="EMBL" id="KMU73323.1"/>
    </source>
</evidence>
<name>A0A0J8QPP1_COCIT</name>
<dbReference type="EMBL" id="DS268243">
    <property type="protein sequence ID" value="KMU73323.1"/>
    <property type="molecule type" value="Genomic_DNA"/>
</dbReference>
<proteinExistence type="predicted"/>
<accession>A0A0J8QPP1</accession>
<sequence length="164" mass="17847">MGEQEFGGRTVSADTSEERKIFASCANRKPLSNGGGKLANPTVSGGRKHKWDEVLKQWSGKTAGDVLYRTLELDIATLVHLRCGDLVTRSVLQIYQPQNSDPGDESWDWTDHSLQLPQTKRLGSCHSFGAKRNTGTTSSQTVTTARIAKVANSGARSNAFLVIN</sequence>
<organism evidence="1 2">
    <name type="scientific">Coccidioides immitis RMSCC 3703</name>
    <dbReference type="NCBI Taxonomy" id="454286"/>
    <lineage>
        <taxon>Eukaryota</taxon>
        <taxon>Fungi</taxon>
        <taxon>Dikarya</taxon>
        <taxon>Ascomycota</taxon>
        <taxon>Pezizomycotina</taxon>
        <taxon>Eurotiomycetes</taxon>
        <taxon>Eurotiomycetidae</taxon>
        <taxon>Onygenales</taxon>
        <taxon>Onygenaceae</taxon>
        <taxon>Coccidioides</taxon>
    </lineage>
</organism>
<protein>
    <submittedName>
        <fullName evidence="1">Uncharacterized protein</fullName>
    </submittedName>
</protein>
<dbReference type="Proteomes" id="UP000054559">
    <property type="component" value="Unassembled WGS sequence"/>
</dbReference>
<evidence type="ECO:0000313" key="2">
    <source>
        <dbReference type="Proteomes" id="UP000054559"/>
    </source>
</evidence>
<dbReference type="AlphaFoldDB" id="A0A0J8QPP1"/>